<dbReference type="RefSeq" id="WP_131757679.1">
    <property type="nucleotide sequence ID" value="NZ_CAACUY010000036.1"/>
</dbReference>
<proteinExistence type="predicted"/>
<keyword evidence="2" id="KW-0812">Transmembrane</keyword>
<keyword evidence="1" id="KW-0175">Coiled coil</keyword>
<dbReference type="InterPro" id="IPR027417">
    <property type="entry name" value="P-loop_NTPase"/>
</dbReference>
<protein>
    <recommendedName>
        <fullName evidence="5">KAP NTPase domain-containing protein</fullName>
    </recommendedName>
</protein>
<feature type="transmembrane region" description="Helical" evidence="2">
    <location>
        <begin position="452"/>
        <end position="467"/>
    </location>
</feature>
<feature type="transmembrane region" description="Helical" evidence="2">
    <location>
        <begin position="392"/>
        <end position="414"/>
    </location>
</feature>
<feature type="transmembrane region" description="Helical" evidence="2">
    <location>
        <begin position="426"/>
        <end position="446"/>
    </location>
</feature>
<evidence type="ECO:0000256" key="1">
    <source>
        <dbReference type="SAM" id="Coils"/>
    </source>
</evidence>
<accession>A0ABW2XQN8</accession>
<keyword evidence="4" id="KW-1185">Reference proteome</keyword>
<feature type="transmembrane region" description="Helical" evidence="2">
    <location>
        <begin position="696"/>
        <end position="715"/>
    </location>
</feature>
<keyword evidence="2" id="KW-1133">Transmembrane helix</keyword>
<keyword evidence="2" id="KW-0472">Membrane</keyword>
<evidence type="ECO:0000313" key="4">
    <source>
        <dbReference type="Proteomes" id="UP001597063"/>
    </source>
</evidence>
<evidence type="ECO:0008006" key="5">
    <source>
        <dbReference type="Google" id="ProtNLM"/>
    </source>
</evidence>
<feature type="coiled-coil region" evidence="1">
    <location>
        <begin position="334"/>
        <end position="361"/>
    </location>
</feature>
<organism evidence="3 4">
    <name type="scientific">Actinomadura fibrosa</name>
    <dbReference type="NCBI Taxonomy" id="111802"/>
    <lineage>
        <taxon>Bacteria</taxon>
        <taxon>Bacillati</taxon>
        <taxon>Actinomycetota</taxon>
        <taxon>Actinomycetes</taxon>
        <taxon>Streptosporangiales</taxon>
        <taxon>Thermomonosporaceae</taxon>
        <taxon>Actinomadura</taxon>
    </lineage>
</organism>
<dbReference type="EMBL" id="JBHTGP010000015">
    <property type="protein sequence ID" value="MFD0688833.1"/>
    <property type="molecule type" value="Genomic_DNA"/>
</dbReference>
<comment type="caution">
    <text evidence="3">The sequence shown here is derived from an EMBL/GenBank/DDBJ whole genome shotgun (WGS) entry which is preliminary data.</text>
</comment>
<dbReference type="Proteomes" id="UP001597063">
    <property type="component" value="Unassembled WGS sequence"/>
</dbReference>
<gene>
    <name evidence="3" type="ORF">ACFQZM_30365</name>
</gene>
<reference evidence="4" key="1">
    <citation type="journal article" date="2019" name="Int. J. Syst. Evol. Microbiol.">
        <title>The Global Catalogue of Microorganisms (GCM) 10K type strain sequencing project: providing services to taxonomists for standard genome sequencing and annotation.</title>
        <authorList>
            <consortium name="The Broad Institute Genomics Platform"/>
            <consortium name="The Broad Institute Genome Sequencing Center for Infectious Disease"/>
            <person name="Wu L."/>
            <person name="Ma J."/>
        </authorList>
    </citation>
    <scope>NUCLEOTIDE SEQUENCE [LARGE SCALE GENOMIC DNA]</scope>
    <source>
        <strain evidence="4">JCM 9371</strain>
    </source>
</reference>
<dbReference type="SUPFAM" id="SSF52540">
    <property type="entry name" value="P-loop containing nucleoside triphosphate hydrolases"/>
    <property type="match status" value="1"/>
</dbReference>
<evidence type="ECO:0000256" key="2">
    <source>
        <dbReference type="SAM" id="Phobius"/>
    </source>
</evidence>
<evidence type="ECO:0000313" key="3">
    <source>
        <dbReference type="EMBL" id="MFD0688833.1"/>
    </source>
</evidence>
<feature type="transmembrane region" description="Helical" evidence="2">
    <location>
        <begin position="637"/>
        <end position="660"/>
    </location>
</feature>
<sequence>MAPSEGEELSDVTRRLADAVCAAEWEALGRLIGGPGRPDGVEIVLHAGADPRSCSWGEDVLADWRERRPVWFAVVGGPGSGKTARIIDLVLRILAERGSGDPVPVRLDPDRRPAGADLGGWIIAVLEGHGLSAADARLLDREQMVLPVLDDLGEDDVERVVKHLRRRPRTRVIVGQRARTPEEPPAPCTVAEIVPMRPGRQRVEVARTAAEPERWRPVLDEIAARPGTLLGRELSRPWRFSQAVAALEERDADGRYLREPGDLLRGLSVAELLADAPGADRTSLCGDEERILVEHARACLDDQRVRGYVQDGHVEADAVLVRLDLAYVSEEARKLATHERAAETRRSLNQLEEKFTRLRRQAADRPGGRWQLVITVSRSLLFLVALRAGPAAFAVSSFFSASSLLFLLGGALVGMGVAAFQFRRPLHGAFLLFAGAALSGVCLVLPLGQPKAFLPGLLSYFVVLYLARKADPKHWGSGYPAILILGDGPYRKAAAEAEKAWLEEARDAVLVPELTRIVNGLLGADFYRYLYEYETGGLKRVHDLGLFVPTRSRARVEATLDRSDSASIAIAGPRGAGKSTLLRSLVQEPDQFALKVSAPAEYVPKDFLVELFQRLCEKYVECHERRSRGDRERIPRLARAALSLVGQALFWLSLFALIAWRLGWERSLNTAYHWTGAHLERVLSQLQRSLQGWKGLALLGSVLLVLVAVAVVVYARRRRPEQARLVRRARSHVARLRKEHTTTWTLTANVPGGRGGFARGGTAKELPWNLPELVGEFQRFLADVAEAEAARGRRVLIAIDEVDRIGSVAQAERFVSEIKAVFGIPHCFYLVSVAEEVGSVFARRALAGRSVFENAFDEVVMVEALSWAEAQELLQKRVLGMTDPFVYLVHALSGGLPRELIRVTRRLIEVNDETEPRAPLSALACRLVREEVYDALAGTRSHLAHLAPGPDWAPVFDELRTRMAAIENDAPLQPVLAALATFDDRLPPSDAAQGTSEARAAVVALAALADHGRTVAAAFDEARFDIDAVRAAAPGSDASYTELSAARRELSVSPQSARAALTRFRRANP</sequence>
<name>A0ABW2XQN8_9ACTN</name>